<dbReference type="AlphaFoldDB" id="A0AAD7K3V4"/>
<gene>
    <name evidence="1" type="ORF">DFH07DRAFT_766059</name>
</gene>
<protein>
    <submittedName>
        <fullName evidence="1">Uncharacterized protein</fullName>
    </submittedName>
</protein>
<accession>A0AAD7K3V4</accession>
<dbReference type="EMBL" id="JARJLG010000009">
    <property type="protein sequence ID" value="KAJ7777824.1"/>
    <property type="molecule type" value="Genomic_DNA"/>
</dbReference>
<keyword evidence="2" id="KW-1185">Reference proteome</keyword>
<proteinExistence type="predicted"/>
<sequence>MSSLTPATPSVASPVLDVAGLLPTVLPLVPGVPVPGAPFDVPGYLSPLSVSLSRSLYGVEIPPGCPPTLGASKTSQTPWVQGRHEVLSHGRCPRRLGNDPQGHLKWQHPLIRLPQCGGGQETGVPGLAALTDSVVLSSVRAATRGRLHIAMSGSAATSRETQEFLSVTLVILLQGACDRAARVLPLRHGGNGIEIKRARGLLLQPRVGERDGGARGGLYLWPVRHLGLLQEAGPEQRPNDLCRRWLAAHTGCGAMECGRYFELSAGDAALAVVQTSLADARRRTTSSASARAARSASRILRIISMPANSLAVATLLRRCHLHGPHPRHLHLAPPPFTPCGYAVRCKPGLTVGL</sequence>
<comment type="caution">
    <text evidence="1">The sequence shown here is derived from an EMBL/GenBank/DDBJ whole genome shotgun (WGS) entry which is preliminary data.</text>
</comment>
<evidence type="ECO:0000313" key="1">
    <source>
        <dbReference type="EMBL" id="KAJ7777824.1"/>
    </source>
</evidence>
<organism evidence="1 2">
    <name type="scientific">Mycena maculata</name>
    <dbReference type="NCBI Taxonomy" id="230809"/>
    <lineage>
        <taxon>Eukaryota</taxon>
        <taxon>Fungi</taxon>
        <taxon>Dikarya</taxon>
        <taxon>Basidiomycota</taxon>
        <taxon>Agaricomycotina</taxon>
        <taxon>Agaricomycetes</taxon>
        <taxon>Agaricomycetidae</taxon>
        <taxon>Agaricales</taxon>
        <taxon>Marasmiineae</taxon>
        <taxon>Mycenaceae</taxon>
        <taxon>Mycena</taxon>
    </lineage>
</organism>
<name>A0AAD7K3V4_9AGAR</name>
<dbReference type="Proteomes" id="UP001215280">
    <property type="component" value="Unassembled WGS sequence"/>
</dbReference>
<reference evidence="1" key="1">
    <citation type="submission" date="2023-03" db="EMBL/GenBank/DDBJ databases">
        <title>Massive genome expansion in bonnet fungi (Mycena s.s.) driven by repeated elements and novel gene families across ecological guilds.</title>
        <authorList>
            <consortium name="Lawrence Berkeley National Laboratory"/>
            <person name="Harder C.B."/>
            <person name="Miyauchi S."/>
            <person name="Viragh M."/>
            <person name="Kuo A."/>
            <person name="Thoen E."/>
            <person name="Andreopoulos B."/>
            <person name="Lu D."/>
            <person name="Skrede I."/>
            <person name="Drula E."/>
            <person name="Henrissat B."/>
            <person name="Morin E."/>
            <person name="Kohler A."/>
            <person name="Barry K."/>
            <person name="LaButti K."/>
            <person name="Morin E."/>
            <person name="Salamov A."/>
            <person name="Lipzen A."/>
            <person name="Mereny Z."/>
            <person name="Hegedus B."/>
            <person name="Baldrian P."/>
            <person name="Stursova M."/>
            <person name="Weitz H."/>
            <person name="Taylor A."/>
            <person name="Grigoriev I.V."/>
            <person name="Nagy L.G."/>
            <person name="Martin F."/>
            <person name="Kauserud H."/>
        </authorList>
    </citation>
    <scope>NUCLEOTIDE SEQUENCE</scope>
    <source>
        <strain evidence="1">CBHHK188m</strain>
    </source>
</reference>
<evidence type="ECO:0000313" key="2">
    <source>
        <dbReference type="Proteomes" id="UP001215280"/>
    </source>
</evidence>